<dbReference type="Proteomes" id="UP000252415">
    <property type="component" value="Unassembled WGS sequence"/>
</dbReference>
<dbReference type="CDD" id="cd00761">
    <property type="entry name" value="Glyco_tranf_GTA_type"/>
    <property type="match status" value="1"/>
</dbReference>
<dbReference type="InterPro" id="IPR029044">
    <property type="entry name" value="Nucleotide-diphossugar_trans"/>
</dbReference>
<evidence type="ECO:0000313" key="2">
    <source>
        <dbReference type="EMBL" id="RCW44950.1"/>
    </source>
</evidence>
<evidence type="ECO:0000313" key="3">
    <source>
        <dbReference type="Proteomes" id="UP000252415"/>
    </source>
</evidence>
<keyword evidence="3" id="KW-1185">Reference proteome</keyword>
<reference evidence="2 3" key="1">
    <citation type="submission" date="2018-07" db="EMBL/GenBank/DDBJ databases">
        <title>Genomic Encyclopedia of Type Strains, Phase III (KMG-III): the genomes of soil and plant-associated and newly described type strains.</title>
        <authorList>
            <person name="Whitman W."/>
        </authorList>
    </citation>
    <scope>NUCLEOTIDE SEQUENCE [LARGE SCALE GENOMIC DNA]</scope>
    <source>
        <strain evidence="2 3">CECT 7506</strain>
    </source>
</reference>
<evidence type="ECO:0000259" key="1">
    <source>
        <dbReference type="Pfam" id="PF00535"/>
    </source>
</evidence>
<proteinExistence type="predicted"/>
<dbReference type="Gene3D" id="3.90.550.10">
    <property type="entry name" value="Spore Coat Polysaccharide Biosynthesis Protein SpsA, Chain A"/>
    <property type="match status" value="1"/>
</dbReference>
<comment type="caution">
    <text evidence="2">The sequence shown here is derived from an EMBL/GenBank/DDBJ whole genome shotgun (WGS) entry which is preliminary data.</text>
</comment>
<name>A0A368VTC0_9BACL</name>
<dbReference type="InterPro" id="IPR001173">
    <property type="entry name" value="Glyco_trans_2-like"/>
</dbReference>
<organism evidence="2 3">
    <name type="scientific">Paenibacillus prosopidis</name>
    <dbReference type="NCBI Taxonomy" id="630520"/>
    <lineage>
        <taxon>Bacteria</taxon>
        <taxon>Bacillati</taxon>
        <taxon>Bacillota</taxon>
        <taxon>Bacilli</taxon>
        <taxon>Bacillales</taxon>
        <taxon>Paenibacillaceae</taxon>
        <taxon>Paenibacillus</taxon>
    </lineage>
</organism>
<dbReference type="GO" id="GO:0016740">
    <property type="term" value="F:transferase activity"/>
    <property type="evidence" value="ECO:0007669"/>
    <property type="project" value="UniProtKB-KW"/>
</dbReference>
<protein>
    <submittedName>
        <fullName evidence="2">Glycosyl transferase family 2</fullName>
    </submittedName>
</protein>
<dbReference type="AlphaFoldDB" id="A0A368VTC0"/>
<feature type="domain" description="Glycosyltransferase 2-like" evidence="1">
    <location>
        <begin position="6"/>
        <end position="38"/>
    </location>
</feature>
<dbReference type="EMBL" id="QPJD01000011">
    <property type="protein sequence ID" value="RCW44950.1"/>
    <property type="molecule type" value="Genomic_DNA"/>
</dbReference>
<dbReference type="SUPFAM" id="SSF53448">
    <property type="entry name" value="Nucleotide-diphospho-sugar transferases"/>
    <property type="match status" value="1"/>
</dbReference>
<gene>
    <name evidence="2" type="ORF">DFP97_111177</name>
</gene>
<keyword evidence="2" id="KW-0808">Transferase</keyword>
<sequence length="38" mass="4265">MNPVVSVVIPCYNYGEFVEDAVDSCLRSTFQDIEIIVV</sequence>
<dbReference type="Pfam" id="PF00535">
    <property type="entry name" value="Glycos_transf_2"/>
    <property type="match status" value="1"/>
</dbReference>
<accession>A0A368VTC0</accession>